<feature type="region of interest" description="Disordered" evidence="1">
    <location>
        <begin position="277"/>
        <end position="303"/>
    </location>
</feature>
<comment type="caution">
    <text evidence="2">The sequence shown here is derived from an EMBL/GenBank/DDBJ whole genome shotgun (WGS) entry which is preliminary data.</text>
</comment>
<name>A0ABU7LRE3_9PROT</name>
<dbReference type="EMBL" id="JAZDRP010000005">
    <property type="protein sequence ID" value="MEE2526490.1"/>
    <property type="molecule type" value="Genomic_DNA"/>
</dbReference>
<feature type="compositionally biased region" description="Basic residues" evidence="1">
    <location>
        <begin position="292"/>
        <end position="303"/>
    </location>
</feature>
<organism evidence="2 3">
    <name type="scientific">Hyphobacterium lacteum</name>
    <dbReference type="NCBI Taxonomy" id="3116575"/>
    <lineage>
        <taxon>Bacteria</taxon>
        <taxon>Pseudomonadati</taxon>
        <taxon>Pseudomonadota</taxon>
        <taxon>Alphaproteobacteria</taxon>
        <taxon>Maricaulales</taxon>
        <taxon>Maricaulaceae</taxon>
        <taxon>Hyphobacterium</taxon>
    </lineage>
</organism>
<protein>
    <recommendedName>
        <fullName evidence="4">Cwf19-like C-terminal domain-containing protein</fullName>
    </recommendedName>
</protein>
<keyword evidence="3" id="KW-1185">Reference proteome</keyword>
<dbReference type="Proteomes" id="UP001354971">
    <property type="component" value="Unassembled WGS sequence"/>
</dbReference>
<proteinExistence type="predicted"/>
<gene>
    <name evidence="2" type="ORF">V0U79_08940</name>
</gene>
<evidence type="ECO:0000313" key="3">
    <source>
        <dbReference type="Proteomes" id="UP001354971"/>
    </source>
</evidence>
<evidence type="ECO:0000313" key="2">
    <source>
        <dbReference type="EMBL" id="MEE2526490.1"/>
    </source>
</evidence>
<accession>A0ABU7LRE3</accession>
<sequence>MKLDDGIIAEIEARLNGLAAEELEELSLSNRKQERADFAEFEAALKNDRCSLCGNPISHFSIKKPCLHWLLKPKGFKPKHLPVLYATTTFHHMDTFLRWAANSERLFQNINDLVAEKSSDKFIEHSIRFRNLEWAFSCAQSDRQGHASSQHGQNPHFHFQMQIDGRPFIRFNSFHLDFREYDEFCFAVKAGRFKRLRGGHFCGAGMQDLIDRVSPETLIELSTASDDPKNAAFDISTLIVAPAGERLTGDALRKIIETRKKTGRSFASIVRDEHPAVGGTTIISPGEGVAPMRRRSSSRGRQK</sequence>
<evidence type="ECO:0000256" key="1">
    <source>
        <dbReference type="SAM" id="MobiDB-lite"/>
    </source>
</evidence>
<reference evidence="2 3" key="1">
    <citation type="submission" date="2024-01" db="EMBL/GenBank/DDBJ databases">
        <title>Hyphobacterium bacterium isolated from marine sediment.</title>
        <authorList>
            <person name="Zhao S."/>
        </authorList>
    </citation>
    <scope>NUCLEOTIDE SEQUENCE [LARGE SCALE GENOMIC DNA]</scope>
    <source>
        <strain evidence="3">HN65</strain>
    </source>
</reference>
<evidence type="ECO:0008006" key="4">
    <source>
        <dbReference type="Google" id="ProtNLM"/>
    </source>
</evidence>
<dbReference type="RefSeq" id="WP_330199154.1">
    <property type="nucleotide sequence ID" value="NZ_JAZDRP010000005.1"/>
</dbReference>